<name>A0A917BTF9_9ACTN</name>
<accession>A0A917BTF9</accession>
<keyword evidence="3" id="KW-1185">Reference proteome</keyword>
<sequence length="292" mass="31005">MSDLPPGVTRYPADRRRVTAGRSGSAAALFSAVLVVVAVVAVLEGADAVRVLVVALVALVVPVATAALPWTRVRTVLSVVAALAVFFALGVGGAANVFLLFTALSALAAGLTLGAVLERRWRWQRRLAGAEGAPPAGRDPRGGKDVGVLAWWADVDHQYEMVDPTVEVVLDAVRALDGRERSVVSVYRGTGRLDVAGNASGVLVVQQSDDRAHWCQVVGPDGVPGSEDALGVVVAGAVLGVQRRRTTDRETAERVMRTWLVDGTRDSSVRWEPHSAWGRAQDLRPAWLRSTD</sequence>
<dbReference type="Proteomes" id="UP000649179">
    <property type="component" value="Unassembled WGS sequence"/>
</dbReference>
<keyword evidence="1" id="KW-0812">Transmembrane</keyword>
<keyword evidence="1" id="KW-0472">Membrane</keyword>
<feature type="transmembrane region" description="Helical" evidence="1">
    <location>
        <begin position="98"/>
        <end position="117"/>
    </location>
</feature>
<proteinExistence type="predicted"/>
<evidence type="ECO:0000313" key="2">
    <source>
        <dbReference type="EMBL" id="GGF56789.1"/>
    </source>
</evidence>
<keyword evidence="1" id="KW-1133">Transmembrane helix</keyword>
<feature type="transmembrane region" description="Helical" evidence="1">
    <location>
        <begin position="49"/>
        <end position="68"/>
    </location>
</feature>
<protein>
    <submittedName>
        <fullName evidence="2">Uncharacterized protein</fullName>
    </submittedName>
</protein>
<feature type="transmembrane region" description="Helical" evidence="1">
    <location>
        <begin position="25"/>
        <end position="43"/>
    </location>
</feature>
<organism evidence="2 3">
    <name type="scientific">Marmoricola endophyticus</name>
    <dbReference type="NCBI Taxonomy" id="2040280"/>
    <lineage>
        <taxon>Bacteria</taxon>
        <taxon>Bacillati</taxon>
        <taxon>Actinomycetota</taxon>
        <taxon>Actinomycetes</taxon>
        <taxon>Propionibacteriales</taxon>
        <taxon>Nocardioidaceae</taxon>
        <taxon>Marmoricola</taxon>
    </lineage>
</organism>
<reference evidence="2" key="2">
    <citation type="submission" date="2020-09" db="EMBL/GenBank/DDBJ databases">
        <authorList>
            <person name="Sun Q."/>
            <person name="Zhou Y."/>
        </authorList>
    </citation>
    <scope>NUCLEOTIDE SEQUENCE</scope>
    <source>
        <strain evidence="2">CGMCC 1.16067</strain>
    </source>
</reference>
<dbReference type="RefSeq" id="WP_188781230.1">
    <property type="nucleotide sequence ID" value="NZ_BMKQ01000002.1"/>
</dbReference>
<comment type="caution">
    <text evidence="2">The sequence shown here is derived from an EMBL/GenBank/DDBJ whole genome shotgun (WGS) entry which is preliminary data.</text>
</comment>
<reference evidence="2" key="1">
    <citation type="journal article" date="2014" name="Int. J. Syst. Evol. Microbiol.">
        <title>Complete genome sequence of Corynebacterium casei LMG S-19264T (=DSM 44701T), isolated from a smear-ripened cheese.</title>
        <authorList>
            <consortium name="US DOE Joint Genome Institute (JGI-PGF)"/>
            <person name="Walter F."/>
            <person name="Albersmeier A."/>
            <person name="Kalinowski J."/>
            <person name="Ruckert C."/>
        </authorList>
    </citation>
    <scope>NUCLEOTIDE SEQUENCE</scope>
    <source>
        <strain evidence="2">CGMCC 1.16067</strain>
    </source>
</reference>
<evidence type="ECO:0000313" key="3">
    <source>
        <dbReference type="Proteomes" id="UP000649179"/>
    </source>
</evidence>
<gene>
    <name evidence="2" type="ORF">GCM10011519_33380</name>
</gene>
<evidence type="ECO:0000256" key="1">
    <source>
        <dbReference type="SAM" id="Phobius"/>
    </source>
</evidence>
<dbReference type="AlphaFoldDB" id="A0A917BTF9"/>
<dbReference type="EMBL" id="BMKQ01000002">
    <property type="protein sequence ID" value="GGF56789.1"/>
    <property type="molecule type" value="Genomic_DNA"/>
</dbReference>
<feature type="transmembrane region" description="Helical" evidence="1">
    <location>
        <begin position="75"/>
        <end position="92"/>
    </location>
</feature>